<dbReference type="PRINTS" id="PR00302">
    <property type="entry name" value="LUPUSLA"/>
</dbReference>
<feature type="compositionally biased region" description="Low complexity" evidence="7">
    <location>
        <begin position="44"/>
        <end position="56"/>
    </location>
</feature>
<proteinExistence type="predicted"/>
<dbReference type="GO" id="GO:0005634">
    <property type="term" value="C:nucleus"/>
    <property type="evidence" value="ECO:0007669"/>
    <property type="project" value="UniProtKB-SubCell"/>
</dbReference>
<dbReference type="Gene3D" id="1.10.10.10">
    <property type="entry name" value="Winged helix-like DNA-binding domain superfamily/Winged helix DNA-binding domain"/>
    <property type="match status" value="1"/>
</dbReference>
<evidence type="ECO:0000256" key="3">
    <source>
        <dbReference type="ARBA" id="ARBA00023015"/>
    </source>
</evidence>
<evidence type="ECO:0000256" key="2">
    <source>
        <dbReference type="ARBA" id="ARBA00022884"/>
    </source>
</evidence>
<dbReference type="PROSITE" id="PS50961">
    <property type="entry name" value="HTH_LA"/>
    <property type="match status" value="1"/>
</dbReference>
<dbReference type="InterPro" id="IPR002344">
    <property type="entry name" value="Lupus_La"/>
</dbReference>
<keyword evidence="2 6" id="KW-0694">RNA-binding</keyword>
<dbReference type="InterPro" id="IPR045180">
    <property type="entry name" value="La_dom_prot"/>
</dbReference>
<dbReference type="InterPro" id="IPR036390">
    <property type="entry name" value="WH_DNA-bd_sf"/>
</dbReference>
<dbReference type="Gene3D" id="3.30.70.330">
    <property type="match status" value="1"/>
</dbReference>
<feature type="compositionally biased region" description="Basic and acidic residues" evidence="7">
    <location>
        <begin position="396"/>
        <end position="406"/>
    </location>
</feature>
<dbReference type="InterPro" id="IPR012677">
    <property type="entry name" value="Nucleotide-bd_a/b_plait_sf"/>
</dbReference>
<keyword evidence="11" id="KW-1185">Reference proteome</keyword>
<comment type="caution">
    <text evidence="10">The sequence shown here is derived from an EMBL/GenBank/DDBJ whole genome shotgun (WGS) entry which is preliminary data.</text>
</comment>
<keyword evidence="5" id="KW-0539">Nucleus</keyword>
<dbReference type="SUPFAM" id="SSF46785">
    <property type="entry name" value="Winged helix' DNA-binding domain"/>
    <property type="match status" value="1"/>
</dbReference>
<dbReference type="SMART" id="SM00715">
    <property type="entry name" value="LA"/>
    <property type="match status" value="1"/>
</dbReference>
<evidence type="ECO:0000313" key="10">
    <source>
        <dbReference type="EMBL" id="KAG2631166.1"/>
    </source>
</evidence>
<gene>
    <name evidence="10" type="ORF">PVAP13_2NG005427</name>
</gene>
<feature type="compositionally biased region" description="Low complexity" evidence="7">
    <location>
        <begin position="501"/>
        <end position="519"/>
    </location>
</feature>
<dbReference type="SUPFAM" id="SSF54928">
    <property type="entry name" value="RNA-binding domain, RBD"/>
    <property type="match status" value="1"/>
</dbReference>
<dbReference type="GO" id="GO:0006396">
    <property type="term" value="P:RNA processing"/>
    <property type="evidence" value="ECO:0007669"/>
    <property type="project" value="InterPro"/>
</dbReference>
<evidence type="ECO:0000259" key="8">
    <source>
        <dbReference type="PROSITE" id="PS50102"/>
    </source>
</evidence>
<evidence type="ECO:0000256" key="1">
    <source>
        <dbReference type="ARBA" id="ARBA00004123"/>
    </source>
</evidence>
<protein>
    <recommendedName>
        <fullName evidence="12">La-related protein 6C</fullName>
    </recommendedName>
</protein>
<reference evidence="10" key="1">
    <citation type="submission" date="2020-05" db="EMBL/GenBank/DDBJ databases">
        <title>WGS assembly of Panicum virgatum.</title>
        <authorList>
            <person name="Lovell J.T."/>
            <person name="Jenkins J."/>
            <person name="Shu S."/>
            <person name="Juenger T.E."/>
            <person name="Schmutz J."/>
        </authorList>
    </citation>
    <scope>NUCLEOTIDE SEQUENCE</scope>
    <source>
        <strain evidence="10">AP13</strain>
    </source>
</reference>
<dbReference type="PANTHER" id="PTHR22792">
    <property type="entry name" value="LUPUS LA PROTEIN-RELATED"/>
    <property type="match status" value="1"/>
</dbReference>
<sequence>MRCEENALASQTTSGLVVSDLWTLRLPIHPSYFLLESSDVKCTTTNSKKGTNNTNSEEADGGDRPVLAAVSSSAPATPFKFNVHAPEFVPMSPNAASPMASPMSAPAGGYYSPFMQMQADWSFFHDHEPVFFMPDHFAHAKFAAAAAAAAGSNSGAQAKGTGATADVTHKIVKQVEYQFSDINLVANEFLLKIMNKDTEGYVPLSVIASWKKIKSLGATNQMLVKALRTSTKLIVSDDGKKVRRRQPFTEKHKEELQSRMIIAENLPDDSSRNSLEKIFGVVGSVKNIKICHPQEPSTARAASKSDTHTLVSNKMHALVEYETSQQAEKAVEKLNDERNWRKGLRVRTVLRRSPKSVMRLKRPDFDHFVGSDDDSPHSQMSSSDSPTADNNSPPTEPHHQQQDDHQIINGGSKQQKAAAGWARGRGKLHVTAPHSPQSAPAGMVGHFDPSSPRQQHKQCPSSPSSRQQQQAKCPFSPRQPPPQGPRMPDGTRGFTMGRGKPPATSSSSSPAPRPVAAAPTTPPAPVLV</sequence>
<organism evidence="10 11">
    <name type="scientific">Panicum virgatum</name>
    <name type="common">Blackwell switchgrass</name>
    <dbReference type="NCBI Taxonomy" id="38727"/>
    <lineage>
        <taxon>Eukaryota</taxon>
        <taxon>Viridiplantae</taxon>
        <taxon>Streptophyta</taxon>
        <taxon>Embryophyta</taxon>
        <taxon>Tracheophyta</taxon>
        <taxon>Spermatophyta</taxon>
        <taxon>Magnoliopsida</taxon>
        <taxon>Liliopsida</taxon>
        <taxon>Poales</taxon>
        <taxon>Poaceae</taxon>
        <taxon>PACMAD clade</taxon>
        <taxon>Panicoideae</taxon>
        <taxon>Panicodae</taxon>
        <taxon>Paniceae</taxon>
        <taxon>Panicinae</taxon>
        <taxon>Panicum</taxon>
        <taxon>Panicum sect. Hiantes</taxon>
    </lineage>
</organism>
<keyword evidence="3" id="KW-0805">Transcription regulation</keyword>
<dbReference type="CDD" id="cd08033">
    <property type="entry name" value="LARP_6"/>
    <property type="match status" value="1"/>
</dbReference>
<evidence type="ECO:0000259" key="9">
    <source>
        <dbReference type="PROSITE" id="PS50961"/>
    </source>
</evidence>
<dbReference type="InterPro" id="IPR035979">
    <property type="entry name" value="RBD_domain_sf"/>
</dbReference>
<evidence type="ECO:0000256" key="5">
    <source>
        <dbReference type="ARBA" id="ARBA00023242"/>
    </source>
</evidence>
<name>A0A8T0VCB5_PANVG</name>
<feature type="compositionally biased region" description="Low complexity" evidence="7">
    <location>
        <begin position="413"/>
        <end position="422"/>
    </location>
</feature>
<dbReference type="InterPro" id="IPR036388">
    <property type="entry name" value="WH-like_DNA-bd_sf"/>
</dbReference>
<dbReference type="PANTHER" id="PTHR22792:SF62">
    <property type="entry name" value="LA-RELATED PROTEIN 7"/>
    <property type="match status" value="1"/>
</dbReference>
<comment type="subcellular location">
    <subcellularLocation>
        <location evidence="1">Nucleus</location>
    </subcellularLocation>
</comment>
<evidence type="ECO:0000313" key="11">
    <source>
        <dbReference type="Proteomes" id="UP000823388"/>
    </source>
</evidence>
<dbReference type="AlphaFoldDB" id="A0A8T0VCB5"/>
<keyword evidence="4" id="KW-0804">Transcription</keyword>
<evidence type="ECO:0000256" key="4">
    <source>
        <dbReference type="ARBA" id="ARBA00023163"/>
    </source>
</evidence>
<evidence type="ECO:0008006" key="12">
    <source>
        <dbReference type="Google" id="ProtNLM"/>
    </source>
</evidence>
<feature type="domain" description="HTH La-type RNA-binding" evidence="9">
    <location>
        <begin position="161"/>
        <end position="252"/>
    </location>
</feature>
<feature type="region of interest" description="Disordered" evidence="7">
    <location>
        <begin position="44"/>
        <end position="64"/>
    </location>
</feature>
<dbReference type="GO" id="GO:0003723">
    <property type="term" value="F:RNA binding"/>
    <property type="evidence" value="ECO:0007669"/>
    <property type="project" value="UniProtKB-UniRule"/>
</dbReference>
<dbReference type="Proteomes" id="UP000823388">
    <property type="component" value="Chromosome 2N"/>
</dbReference>
<evidence type="ECO:0000256" key="6">
    <source>
        <dbReference type="PROSITE-ProRule" id="PRU00332"/>
    </source>
</evidence>
<dbReference type="EMBL" id="CM029040">
    <property type="protein sequence ID" value="KAG2631166.1"/>
    <property type="molecule type" value="Genomic_DNA"/>
</dbReference>
<accession>A0A8T0VCB5</accession>
<dbReference type="InterPro" id="IPR000504">
    <property type="entry name" value="RRM_dom"/>
</dbReference>
<dbReference type="SMART" id="SM00360">
    <property type="entry name" value="RRM"/>
    <property type="match status" value="1"/>
</dbReference>
<dbReference type="GO" id="GO:1990904">
    <property type="term" value="C:ribonucleoprotein complex"/>
    <property type="evidence" value="ECO:0007669"/>
    <property type="project" value="InterPro"/>
</dbReference>
<dbReference type="Pfam" id="PF05383">
    <property type="entry name" value="La"/>
    <property type="match status" value="1"/>
</dbReference>
<dbReference type="PROSITE" id="PS50102">
    <property type="entry name" value="RRM"/>
    <property type="match status" value="1"/>
</dbReference>
<feature type="compositionally biased region" description="Basic and acidic residues" evidence="7">
    <location>
        <begin position="362"/>
        <end position="376"/>
    </location>
</feature>
<evidence type="ECO:0000256" key="7">
    <source>
        <dbReference type="SAM" id="MobiDB-lite"/>
    </source>
</evidence>
<dbReference type="InterPro" id="IPR006630">
    <property type="entry name" value="La_HTH"/>
</dbReference>
<feature type="region of interest" description="Disordered" evidence="7">
    <location>
        <begin position="362"/>
        <end position="528"/>
    </location>
</feature>
<feature type="domain" description="RRM" evidence="8">
    <location>
        <begin position="259"/>
        <end position="353"/>
    </location>
</feature>
<feature type="compositionally biased region" description="Low complexity" evidence="7">
    <location>
        <begin position="460"/>
        <end position="476"/>
    </location>
</feature>